<dbReference type="CDD" id="cd02440">
    <property type="entry name" value="AdoMet_MTases"/>
    <property type="match status" value="1"/>
</dbReference>
<reference evidence="2 3" key="1">
    <citation type="submission" date="2017-02" db="EMBL/GenBank/DDBJ databases">
        <title>The new phylogeny of genus Mycobacterium.</title>
        <authorList>
            <person name="Tortoli E."/>
            <person name="Trovato A."/>
            <person name="Cirillo D.M."/>
        </authorList>
    </citation>
    <scope>NUCLEOTIDE SEQUENCE [LARGE SCALE GENOMIC DNA]</scope>
    <source>
        <strain evidence="2 3">DSM 44338</strain>
    </source>
</reference>
<protein>
    <recommendedName>
        <fullName evidence="1">Methyltransferase type 11 domain-containing protein</fullName>
    </recommendedName>
</protein>
<organism evidence="2 3">
    <name type="scientific">Mycolicibacterium tusciae</name>
    <dbReference type="NCBI Taxonomy" id="75922"/>
    <lineage>
        <taxon>Bacteria</taxon>
        <taxon>Bacillati</taxon>
        <taxon>Actinomycetota</taxon>
        <taxon>Actinomycetes</taxon>
        <taxon>Mycobacteriales</taxon>
        <taxon>Mycobacteriaceae</taxon>
        <taxon>Mycolicibacterium</taxon>
    </lineage>
</organism>
<feature type="domain" description="Methyltransferase type 11" evidence="1">
    <location>
        <begin position="93"/>
        <end position="182"/>
    </location>
</feature>
<dbReference type="InterPro" id="IPR029063">
    <property type="entry name" value="SAM-dependent_MTases_sf"/>
</dbReference>
<gene>
    <name evidence="2" type="ORF">BST47_15380</name>
</gene>
<evidence type="ECO:0000313" key="3">
    <source>
        <dbReference type="Proteomes" id="UP000192411"/>
    </source>
</evidence>
<comment type="caution">
    <text evidence="2">The sequence shown here is derived from an EMBL/GenBank/DDBJ whole genome shotgun (WGS) entry which is preliminary data.</text>
</comment>
<name>A0A1X0JPC4_9MYCO</name>
<dbReference type="Pfam" id="PF08241">
    <property type="entry name" value="Methyltransf_11"/>
    <property type="match status" value="1"/>
</dbReference>
<dbReference type="Gene3D" id="3.40.50.150">
    <property type="entry name" value="Vaccinia Virus protein VP39"/>
    <property type="match status" value="1"/>
</dbReference>
<dbReference type="GO" id="GO:0008757">
    <property type="term" value="F:S-adenosylmethionine-dependent methyltransferase activity"/>
    <property type="evidence" value="ECO:0007669"/>
    <property type="project" value="InterPro"/>
</dbReference>
<dbReference type="AlphaFoldDB" id="A0A1X0JPC4"/>
<dbReference type="InterPro" id="IPR013216">
    <property type="entry name" value="Methyltransf_11"/>
</dbReference>
<evidence type="ECO:0000313" key="2">
    <source>
        <dbReference type="EMBL" id="ORB64681.1"/>
    </source>
</evidence>
<evidence type="ECO:0000259" key="1">
    <source>
        <dbReference type="Pfam" id="PF08241"/>
    </source>
</evidence>
<accession>A0A1X0JPC4</accession>
<dbReference type="OrthoDB" id="9805171at2"/>
<keyword evidence="3" id="KW-1185">Reference proteome</keyword>
<dbReference type="Proteomes" id="UP000192411">
    <property type="component" value="Unassembled WGS sequence"/>
</dbReference>
<proteinExistence type="predicted"/>
<dbReference type="STRING" id="75922.BST47_15380"/>
<dbReference type="EMBL" id="MVIM01000007">
    <property type="protein sequence ID" value="ORB64681.1"/>
    <property type="molecule type" value="Genomic_DNA"/>
</dbReference>
<dbReference type="SUPFAM" id="SSF53335">
    <property type="entry name" value="S-adenosyl-L-methionine-dependent methyltransferases"/>
    <property type="match status" value="1"/>
</dbReference>
<sequence length="243" mass="27760">MLGRSVRTRICDLSHIVRRVVGNASFRISRYANDTDLNKILSEVMKLKAVQEIYLRYAKVYDRELRDDMKYTAYLEVPQMVIDAVGPRQGNVLDLGCGTGLSSRLFLDKGWRVTGIEGTGEMARKARRLPFTTIIQQDLESSWRVADNSFDAIVMIGVMEYLTRPDRVFRQAHRKLVQGGLMGVTVPNKNKACTAAGLKSYFKREIAPVLLKSGFKIERCRKTLGFEDAGEKVLYWNFLLRKR</sequence>
<dbReference type="PANTHER" id="PTHR43861">
    <property type="entry name" value="TRANS-ACONITATE 2-METHYLTRANSFERASE-RELATED"/>
    <property type="match status" value="1"/>
</dbReference>